<gene>
    <name evidence="8 13" type="primary">proC</name>
    <name evidence="13" type="ORF">E4650_00860</name>
</gene>
<comment type="subcellular location">
    <subcellularLocation>
        <location evidence="1 8">Cytoplasm</location>
    </subcellularLocation>
</comment>
<dbReference type="Pfam" id="PF03807">
    <property type="entry name" value="F420_oxidored"/>
    <property type="match status" value="1"/>
</dbReference>
<dbReference type="Proteomes" id="UP000297288">
    <property type="component" value="Unassembled WGS sequence"/>
</dbReference>
<dbReference type="SUPFAM" id="SSF51735">
    <property type="entry name" value="NAD(P)-binding Rossmann-fold domains"/>
    <property type="match status" value="1"/>
</dbReference>
<protein>
    <recommendedName>
        <fullName evidence="8 9">Pyrroline-5-carboxylate reductase</fullName>
        <shortName evidence="8">P5C reductase</shortName>
        <shortName evidence="8">P5CR</shortName>
        <ecNumber evidence="8 9">1.5.1.2</ecNumber>
    </recommendedName>
    <alternativeName>
        <fullName evidence="8">PCA reductase</fullName>
    </alternativeName>
</protein>
<dbReference type="PANTHER" id="PTHR11645:SF0">
    <property type="entry name" value="PYRROLINE-5-CARBOXYLATE REDUCTASE 3"/>
    <property type="match status" value="1"/>
</dbReference>
<comment type="pathway">
    <text evidence="8">Amino-acid biosynthesis; L-proline biosynthesis; L-proline from L-glutamate 5-semialdehyde: step 1/1.</text>
</comment>
<comment type="catalytic activity">
    <reaction evidence="8">
        <text>L-proline + NAD(+) = (S)-1-pyrroline-5-carboxylate + NADH + 2 H(+)</text>
        <dbReference type="Rhea" id="RHEA:14105"/>
        <dbReference type="ChEBI" id="CHEBI:15378"/>
        <dbReference type="ChEBI" id="CHEBI:17388"/>
        <dbReference type="ChEBI" id="CHEBI:57540"/>
        <dbReference type="ChEBI" id="CHEBI:57945"/>
        <dbReference type="ChEBI" id="CHEBI:60039"/>
        <dbReference type="EC" id="1.5.1.2"/>
    </reaction>
</comment>
<comment type="catalytic activity">
    <reaction evidence="8">
        <text>L-proline + NADP(+) = (S)-1-pyrroline-5-carboxylate + NADPH + 2 H(+)</text>
        <dbReference type="Rhea" id="RHEA:14109"/>
        <dbReference type="ChEBI" id="CHEBI:15378"/>
        <dbReference type="ChEBI" id="CHEBI:17388"/>
        <dbReference type="ChEBI" id="CHEBI:57783"/>
        <dbReference type="ChEBI" id="CHEBI:58349"/>
        <dbReference type="ChEBI" id="CHEBI:60039"/>
        <dbReference type="EC" id="1.5.1.2"/>
    </reaction>
</comment>
<dbReference type="InterPro" id="IPR028939">
    <property type="entry name" value="P5C_Rdtase_cat_N"/>
</dbReference>
<keyword evidence="3 8" id="KW-0963">Cytoplasm</keyword>
<dbReference type="Pfam" id="PF14748">
    <property type="entry name" value="P5CR_dimer"/>
    <property type="match status" value="1"/>
</dbReference>
<feature type="binding site" evidence="10">
    <location>
        <position position="66"/>
    </location>
    <ligand>
        <name>NADPH</name>
        <dbReference type="ChEBI" id="CHEBI:57783"/>
    </ligand>
</feature>
<dbReference type="OrthoDB" id="9805754at2"/>
<comment type="function">
    <text evidence="8">Catalyzes the reduction of 1-pyrroline-5-carboxylate (PCA) to L-proline.</text>
</comment>
<evidence type="ECO:0000256" key="10">
    <source>
        <dbReference type="PIRSR" id="PIRSR000193-1"/>
    </source>
</evidence>
<comment type="similarity">
    <text evidence="2 8">Belongs to the pyrroline-5-carboxylate reductase family.</text>
</comment>
<evidence type="ECO:0000256" key="4">
    <source>
        <dbReference type="ARBA" id="ARBA00022605"/>
    </source>
</evidence>
<evidence type="ECO:0000259" key="11">
    <source>
        <dbReference type="Pfam" id="PF03807"/>
    </source>
</evidence>
<evidence type="ECO:0000256" key="7">
    <source>
        <dbReference type="ARBA" id="ARBA00023002"/>
    </source>
</evidence>
<dbReference type="EC" id="1.5.1.2" evidence="8 9"/>
<feature type="domain" description="Pyrroline-5-carboxylate reductase catalytic N-terminal" evidence="11">
    <location>
        <begin position="12"/>
        <end position="107"/>
    </location>
</feature>
<proteinExistence type="inferred from homology"/>
<dbReference type="PIRSF" id="PIRSF000193">
    <property type="entry name" value="Pyrrol-5-carb_rd"/>
    <property type="match status" value="1"/>
</dbReference>
<dbReference type="HAMAP" id="MF_01925">
    <property type="entry name" value="P5C_reductase"/>
    <property type="match status" value="1"/>
</dbReference>
<name>A0A4Z0W2I9_9BACT</name>
<evidence type="ECO:0000313" key="13">
    <source>
        <dbReference type="EMBL" id="TGG88779.1"/>
    </source>
</evidence>
<dbReference type="SUPFAM" id="SSF48179">
    <property type="entry name" value="6-phosphogluconate dehydrogenase C-terminal domain-like"/>
    <property type="match status" value="1"/>
</dbReference>
<dbReference type="PANTHER" id="PTHR11645">
    <property type="entry name" value="PYRROLINE-5-CARBOXYLATE REDUCTASE"/>
    <property type="match status" value="1"/>
</dbReference>
<dbReference type="EMBL" id="SRME01000001">
    <property type="protein sequence ID" value="TGG88779.1"/>
    <property type="molecule type" value="Genomic_DNA"/>
</dbReference>
<evidence type="ECO:0000256" key="5">
    <source>
        <dbReference type="ARBA" id="ARBA00022650"/>
    </source>
</evidence>
<dbReference type="InterPro" id="IPR029036">
    <property type="entry name" value="P5CR_dimer"/>
</dbReference>
<evidence type="ECO:0000256" key="9">
    <source>
        <dbReference type="NCBIfam" id="TIGR00112"/>
    </source>
</evidence>
<feature type="domain" description="Pyrroline-5-carboxylate reductase dimerisation" evidence="12">
    <location>
        <begin position="171"/>
        <end position="269"/>
    </location>
</feature>
<accession>A0A4Z0W2I9</accession>
<dbReference type="FunFam" id="3.40.50.720:FF:000190">
    <property type="entry name" value="Pyrroline-5-carboxylate reductase"/>
    <property type="match status" value="1"/>
</dbReference>
<dbReference type="GO" id="GO:0004735">
    <property type="term" value="F:pyrroline-5-carboxylate reductase activity"/>
    <property type="evidence" value="ECO:0007669"/>
    <property type="project" value="UniProtKB-UniRule"/>
</dbReference>
<dbReference type="GO" id="GO:0055129">
    <property type="term" value="P:L-proline biosynthetic process"/>
    <property type="evidence" value="ECO:0007669"/>
    <property type="project" value="UniProtKB-UniRule"/>
</dbReference>
<reference evidence="13 14" key="1">
    <citation type="submission" date="2019-04" db="EMBL/GenBank/DDBJ databases">
        <title>Draft genome sequence data and analysis of a Fermenting Bacterium, Geotoga petraea strain HO-Geo1, isolated from heavy-oil petroleum reservoir in Russia.</title>
        <authorList>
            <person name="Grouzdev D.S."/>
            <person name="Semenova E.M."/>
            <person name="Sokolova D.S."/>
            <person name="Tourova T.P."/>
            <person name="Poltaraus A.B."/>
            <person name="Nazina T.N."/>
        </authorList>
    </citation>
    <scope>NUCLEOTIDE SEQUENCE [LARGE SCALE GENOMIC DNA]</scope>
    <source>
        <strain evidence="13 14">HO-Geo1</strain>
    </source>
</reference>
<evidence type="ECO:0000256" key="6">
    <source>
        <dbReference type="ARBA" id="ARBA00022857"/>
    </source>
</evidence>
<dbReference type="FunFam" id="1.10.3730.10:FF:000001">
    <property type="entry name" value="Pyrroline-5-carboxylate reductase"/>
    <property type="match status" value="1"/>
</dbReference>
<sequence length="270" mass="29406">MCILKLGGFIVKIGFCGCGNMGSAILGGLIESKIVVEDDIFIYEPNDDNIEKIHNSYGQVNFLKSNIDVVDKSEIIFIAVKPYMYKTILEDIKDKLNKEKIVITIAPGISIKEVKNIIENKAKVVRTMPNTPALVRMGMTAVSFDELIEDSEKLDVISLLESFGEVEVINEGLMDHIPAVSGSSPAYVYIMIEAMADGAVKAGIPRDKAYKFAAQSVMGAAKMVIETGKHPGELKDAVCSPGGTTIKSVAKLEEKGFRSAIIEAMKECYM</sequence>
<keyword evidence="7 8" id="KW-0560">Oxidoreductase</keyword>
<dbReference type="AlphaFoldDB" id="A0A4Z0W2I9"/>
<dbReference type="UniPathway" id="UPA00098">
    <property type="reaction ID" value="UER00361"/>
</dbReference>
<dbReference type="InterPro" id="IPR008927">
    <property type="entry name" value="6-PGluconate_DH-like_C_sf"/>
</dbReference>
<dbReference type="InterPro" id="IPR000304">
    <property type="entry name" value="Pyrroline-COOH_reductase"/>
</dbReference>
<keyword evidence="5 8" id="KW-0641">Proline biosynthesis</keyword>
<dbReference type="InterPro" id="IPR036291">
    <property type="entry name" value="NAD(P)-bd_dom_sf"/>
</dbReference>
<organism evidence="13 14">
    <name type="scientific">Geotoga petraea</name>
    <dbReference type="NCBI Taxonomy" id="28234"/>
    <lineage>
        <taxon>Bacteria</taxon>
        <taxon>Thermotogati</taxon>
        <taxon>Thermotogota</taxon>
        <taxon>Thermotogae</taxon>
        <taxon>Petrotogales</taxon>
        <taxon>Petrotogaceae</taxon>
        <taxon>Geotoga</taxon>
    </lineage>
</organism>
<evidence type="ECO:0000256" key="2">
    <source>
        <dbReference type="ARBA" id="ARBA00005525"/>
    </source>
</evidence>
<evidence type="ECO:0000256" key="3">
    <source>
        <dbReference type="ARBA" id="ARBA00022490"/>
    </source>
</evidence>
<comment type="caution">
    <text evidence="13">The sequence shown here is derived from an EMBL/GenBank/DDBJ whole genome shotgun (WGS) entry which is preliminary data.</text>
</comment>
<dbReference type="Gene3D" id="1.10.3730.10">
    <property type="entry name" value="ProC C-terminal domain-like"/>
    <property type="match status" value="1"/>
</dbReference>
<dbReference type="GO" id="GO:0005737">
    <property type="term" value="C:cytoplasm"/>
    <property type="evidence" value="ECO:0007669"/>
    <property type="project" value="UniProtKB-SubCell"/>
</dbReference>
<evidence type="ECO:0000259" key="12">
    <source>
        <dbReference type="Pfam" id="PF14748"/>
    </source>
</evidence>
<feature type="binding site" evidence="10">
    <location>
        <begin position="79"/>
        <end position="82"/>
    </location>
    <ligand>
        <name>NADP(+)</name>
        <dbReference type="ChEBI" id="CHEBI:58349"/>
    </ligand>
</feature>
<keyword evidence="4 8" id="KW-0028">Amino-acid biosynthesis</keyword>
<evidence type="ECO:0000256" key="8">
    <source>
        <dbReference type="HAMAP-Rule" id="MF_01925"/>
    </source>
</evidence>
<dbReference type="NCBIfam" id="TIGR00112">
    <property type="entry name" value="proC"/>
    <property type="match status" value="1"/>
</dbReference>
<evidence type="ECO:0000313" key="14">
    <source>
        <dbReference type="Proteomes" id="UP000297288"/>
    </source>
</evidence>
<evidence type="ECO:0000256" key="1">
    <source>
        <dbReference type="ARBA" id="ARBA00004496"/>
    </source>
</evidence>
<dbReference type="Gene3D" id="3.40.50.720">
    <property type="entry name" value="NAD(P)-binding Rossmann-like Domain"/>
    <property type="match status" value="1"/>
</dbReference>
<keyword evidence="6 8" id="KW-0521">NADP</keyword>